<comment type="caution">
    <text evidence="1">The sequence shown here is derived from an EMBL/GenBank/DDBJ whole genome shotgun (WGS) entry which is preliminary data.</text>
</comment>
<accession>A0A2M6WN63</accession>
<evidence type="ECO:0000313" key="2">
    <source>
        <dbReference type="Proteomes" id="UP000229335"/>
    </source>
</evidence>
<dbReference type="AlphaFoldDB" id="A0A2M6WN63"/>
<protein>
    <submittedName>
        <fullName evidence="1">Uncharacterized protein</fullName>
    </submittedName>
</protein>
<reference evidence="2" key="1">
    <citation type="submission" date="2017-09" db="EMBL/GenBank/DDBJ databases">
        <title>Depth-based differentiation of microbial function through sediment-hosted aquifers and enrichment of novel symbionts in the deep terrestrial subsurface.</title>
        <authorList>
            <person name="Probst A.J."/>
            <person name="Ladd B."/>
            <person name="Jarett J.K."/>
            <person name="Geller-Mcgrath D.E."/>
            <person name="Sieber C.M.K."/>
            <person name="Emerson J.B."/>
            <person name="Anantharaman K."/>
            <person name="Thomas B.C."/>
            <person name="Malmstrom R."/>
            <person name="Stieglmeier M."/>
            <person name="Klingl A."/>
            <person name="Woyke T."/>
            <person name="Ryan C.M."/>
            <person name="Banfield J.F."/>
        </authorList>
    </citation>
    <scope>NUCLEOTIDE SEQUENCE [LARGE SCALE GENOMIC DNA]</scope>
</reference>
<sequence length="83" mass="9613">MNIIKEYCPQVGRCVVRTDAYGHTLRFFLHLFKEAKKDFPILSTEDVEITRFGGQHYKGSFGIEFSAKAVPESYRKINNLEIL</sequence>
<name>A0A2M6WN63_9BACT</name>
<dbReference type="Proteomes" id="UP000229335">
    <property type="component" value="Unassembled WGS sequence"/>
</dbReference>
<evidence type="ECO:0000313" key="1">
    <source>
        <dbReference type="EMBL" id="PIT94235.1"/>
    </source>
</evidence>
<dbReference type="EMBL" id="PFAS01000001">
    <property type="protein sequence ID" value="PIT94235.1"/>
    <property type="molecule type" value="Genomic_DNA"/>
</dbReference>
<organism evidence="1 2">
    <name type="scientific">Candidatus Falkowbacteria bacterium CG10_big_fil_rev_8_21_14_0_10_43_11</name>
    <dbReference type="NCBI Taxonomy" id="1974568"/>
    <lineage>
        <taxon>Bacteria</taxon>
        <taxon>Candidatus Falkowiibacteriota</taxon>
    </lineage>
</organism>
<proteinExistence type="predicted"/>
<gene>
    <name evidence="1" type="ORF">COU00_00035</name>
</gene>